<evidence type="ECO:0000313" key="3">
    <source>
        <dbReference type="Proteomes" id="UP001431783"/>
    </source>
</evidence>
<organism evidence="2 3">
    <name type="scientific">Henosepilachna vigintioctopunctata</name>
    <dbReference type="NCBI Taxonomy" id="420089"/>
    <lineage>
        <taxon>Eukaryota</taxon>
        <taxon>Metazoa</taxon>
        <taxon>Ecdysozoa</taxon>
        <taxon>Arthropoda</taxon>
        <taxon>Hexapoda</taxon>
        <taxon>Insecta</taxon>
        <taxon>Pterygota</taxon>
        <taxon>Neoptera</taxon>
        <taxon>Endopterygota</taxon>
        <taxon>Coleoptera</taxon>
        <taxon>Polyphaga</taxon>
        <taxon>Cucujiformia</taxon>
        <taxon>Coccinelloidea</taxon>
        <taxon>Coccinellidae</taxon>
        <taxon>Epilachninae</taxon>
        <taxon>Epilachnini</taxon>
        <taxon>Henosepilachna</taxon>
    </lineage>
</organism>
<gene>
    <name evidence="2" type="ORF">WA026_018610</name>
</gene>
<protein>
    <submittedName>
        <fullName evidence="2">Uncharacterized protein</fullName>
    </submittedName>
</protein>
<proteinExistence type="predicted"/>
<dbReference type="Proteomes" id="UP001431783">
    <property type="component" value="Unassembled WGS sequence"/>
</dbReference>
<reference evidence="2 3" key="1">
    <citation type="submission" date="2023-03" db="EMBL/GenBank/DDBJ databases">
        <title>Genome insight into feeding habits of ladybird beetles.</title>
        <authorList>
            <person name="Li H.-S."/>
            <person name="Huang Y.-H."/>
            <person name="Pang H."/>
        </authorList>
    </citation>
    <scope>NUCLEOTIDE SEQUENCE [LARGE SCALE GENOMIC DNA]</scope>
    <source>
        <strain evidence="2">SYSU_2023b</strain>
        <tissue evidence="2">Whole body</tissue>
    </source>
</reference>
<accession>A0AAW1UE12</accession>
<dbReference type="EMBL" id="JARQZJ010000042">
    <property type="protein sequence ID" value="KAK9877499.1"/>
    <property type="molecule type" value="Genomic_DNA"/>
</dbReference>
<dbReference type="AlphaFoldDB" id="A0AAW1UE12"/>
<sequence>MDLDAFDSSFDYGLEDENFYEPIKTHKRRVTFNPETFVKNDEAATMAIISSMKQEMSDGLDDSDDGSGPSTMDSIQKVPSLSDLSDPEASLGKCNIEFGGCARDLVERYITIFL</sequence>
<feature type="region of interest" description="Disordered" evidence="1">
    <location>
        <begin position="54"/>
        <end position="88"/>
    </location>
</feature>
<name>A0AAW1UE12_9CUCU</name>
<evidence type="ECO:0000256" key="1">
    <source>
        <dbReference type="SAM" id="MobiDB-lite"/>
    </source>
</evidence>
<comment type="caution">
    <text evidence="2">The sequence shown here is derived from an EMBL/GenBank/DDBJ whole genome shotgun (WGS) entry which is preliminary data.</text>
</comment>
<keyword evidence="3" id="KW-1185">Reference proteome</keyword>
<evidence type="ECO:0000313" key="2">
    <source>
        <dbReference type="EMBL" id="KAK9877499.1"/>
    </source>
</evidence>